<name>A0A7Z9E0I5_9CYAN</name>
<dbReference type="InterPro" id="IPR000700">
    <property type="entry name" value="PAS-assoc_C"/>
</dbReference>
<dbReference type="InterPro" id="IPR013656">
    <property type="entry name" value="PAS_4"/>
</dbReference>
<dbReference type="GO" id="GO:0009927">
    <property type="term" value="F:histidine phosphotransfer kinase activity"/>
    <property type="evidence" value="ECO:0007669"/>
    <property type="project" value="TreeGrafter"/>
</dbReference>
<evidence type="ECO:0000259" key="8">
    <source>
        <dbReference type="PROSITE" id="PS50109"/>
    </source>
</evidence>
<evidence type="ECO:0000259" key="10">
    <source>
        <dbReference type="PROSITE" id="PS50113"/>
    </source>
</evidence>
<evidence type="ECO:0000256" key="6">
    <source>
        <dbReference type="ARBA" id="ARBA00023012"/>
    </source>
</evidence>
<dbReference type="Gene3D" id="3.30.565.10">
    <property type="entry name" value="Histidine kinase-like ATPase, C-terminal domain"/>
    <property type="match status" value="1"/>
</dbReference>
<comment type="catalytic activity">
    <reaction evidence="1">
        <text>ATP + protein L-histidine = ADP + protein N-phospho-L-histidine.</text>
        <dbReference type="EC" id="2.7.13.3"/>
    </reaction>
</comment>
<evidence type="ECO:0000313" key="12">
    <source>
        <dbReference type="Proteomes" id="UP000182190"/>
    </source>
</evidence>
<dbReference type="CDD" id="cd00082">
    <property type="entry name" value="HisKA"/>
    <property type="match status" value="1"/>
</dbReference>
<dbReference type="AlphaFoldDB" id="A0A7Z9E0I5"/>
<dbReference type="InterPro" id="IPR035965">
    <property type="entry name" value="PAS-like_dom_sf"/>
</dbReference>
<dbReference type="PRINTS" id="PR00344">
    <property type="entry name" value="BCTRLSENSOR"/>
</dbReference>
<dbReference type="PROSITE" id="PS50112">
    <property type="entry name" value="PAS"/>
    <property type="match status" value="2"/>
</dbReference>
<reference evidence="11" key="1">
    <citation type="submission" date="2019-10" db="EMBL/GenBank/DDBJ databases">
        <authorList>
            <consortium name="Genoscope - CEA"/>
            <person name="William W."/>
        </authorList>
    </citation>
    <scope>NUCLEOTIDE SEQUENCE [LARGE SCALE GENOMIC DNA]</scope>
    <source>
        <strain evidence="11">BBR_PRJEB10994</strain>
    </source>
</reference>
<feature type="domain" description="PAS" evidence="9">
    <location>
        <begin position="305"/>
        <end position="341"/>
    </location>
</feature>
<dbReference type="PANTHER" id="PTHR43047">
    <property type="entry name" value="TWO-COMPONENT HISTIDINE PROTEIN KINASE"/>
    <property type="match status" value="1"/>
</dbReference>
<dbReference type="NCBIfam" id="TIGR00229">
    <property type="entry name" value="sensory_box"/>
    <property type="match status" value="4"/>
</dbReference>
<dbReference type="Pfam" id="PF08448">
    <property type="entry name" value="PAS_4"/>
    <property type="match status" value="1"/>
</dbReference>
<dbReference type="FunFam" id="3.30.565.10:FF:000006">
    <property type="entry name" value="Sensor histidine kinase WalK"/>
    <property type="match status" value="1"/>
</dbReference>
<comment type="caution">
    <text evidence="11">The sequence shown here is derived from an EMBL/GenBank/DDBJ whole genome shotgun (WGS) entry which is preliminary data.</text>
</comment>
<evidence type="ECO:0000259" key="9">
    <source>
        <dbReference type="PROSITE" id="PS50112"/>
    </source>
</evidence>
<dbReference type="PROSITE" id="PS50113">
    <property type="entry name" value="PAC"/>
    <property type="match status" value="3"/>
</dbReference>
<dbReference type="InterPro" id="IPR001610">
    <property type="entry name" value="PAC"/>
</dbReference>
<dbReference type="SMART" id="SM00091">
    <property type="entry name" value="PAS"/>
    <property type="match status" value="3"/>
</dbReference>
<feature type="domain" description="PAS" evidence="9">
    <location>
        <begin position="172"/>
        <end position="242"/>
    </location>
</feature>
<keyword evidence="3" id="KW-0597">Phosphoprotein</keyword>
<evidence type="ECO:0000256" key="5">
    <source>
        <dbReference type="ARBA" id="ARBA00022777"/>
    </source>
</evidence>
<dbReference type="GO" id="GO:0005886">
    <property type="term" value="C:plasma membrane"/>
    <property type="evidence" value="ECO:0007669"/>
    <property type="project" value="TreeGrafter"/>
</dbReference>
<dbReference type="PROSITE" id="PS50109">
    <property type="entry name" value="HIS_KIN"/>
    <property type="match status" value="1"/>
</dbReference>
<keyword evidence="12" id="KW-1185">Reference proteome</keyword>
<dbReference type="RefSeq" id="WP_083619610.1">
    <property type="nucleotide sequence ID" value="NZ_LR735009.1"/>
</dbReference>
<dbReference type="PANTHER" id="PTHR43047:SF72">
    <property type="entry name" value="OSMOSENSING HISTIDINE PROTEIN KINASE SLN1"/>
    <property type="match status" value="1"/>
</dbReference>
<dbReference type="CDD" id="cd00130">
    <property type="entry name" value="PAS"/>
    <property type="match status" value="2"/>
</dbReference>
<dbReference type="CDD" id="cd16922">
    <property type="entry name" value="HATPase_EvgS-ArcB-TorS-like"/>
    <property type="match status" value="1"/>
</dbReference>
<feature type="domain" description="PAC" evidence="10">
    <location>
        <begin position="122"/>
        <end position="175"/>
    </location>
</feature>
<dbReference type="InterPro" id="IPR036097">
    <property type="entry name" value="HisK_dim/P_sf"/>
</dbReference>
<dbReference type="SUPFAM" id="SSF55785">
    <property type="entry name" value="PYP-like sensor domain (PAS domain)"/>
    <property type="match status" value="3"/>
</dbReference>
<dbReference type="Gene3D" id="3.30.450.20">
    <property type="entry name" value="PAS domain"/>
    <property type="match status" value="3"/>
</dbReference>
<dbReference type="Gene3D" id="1.10.287.130">
    <property type="match status" value="1"/>
</dbReference>
<dbReference type="InterPro" id="IPR004358">
    <property type="entry name" value="Sig_transdc_His_kin-like_C"/>
</dbReference>
<evidence type="ECO:0000313" key="11">
    <source>
        <dbReference type="EMBL" id="VXD21448.1"/>
    </source>
</evidence>
<feature type="domain" description="Histidine kinase" evidence="8">
    <location>
        <begin position="447"/>
        <end position="667"/>
    </location>
</feature>
<evidence type="ECO:0000256" key="7">
    <source>
        <dbReference type="ARBA" id="ARBA00023136"/>
    </source>
</evidence>
<feature type="domain" description="PAC" evidence="10">
    <location>
        <begin position="391"/>
        <end position="443"/>
    </location>
</feature>
<keyword evidence="4 11" id="KW-0808">Transferase</keyword>
<dbReference type="InterPro" id="IPR003661">
    <property type="entry name" value="HisK_dim/P_dom"/>
</dbReference>
<dbReference type="Pfam" id="PF13426">
    <property type="entry name" value="PAS_9"/>
    <property type="match status" value="2"/>
</dbReference>
<dbReference type="SMART" id="SM00388">
    <property type="entry name" value="HisKA"/>
    <property type="match status" value="1"/>
</dbReference>
<dbReference type="OrthoDB" id="518094at2"/>
<dbReference type="Proteomes" id="UP000182190">
    <property type="component" value="Unassembled WGS sequence"/>
</dbReference>
<dbReference type="EC" id="2.7.13.3" evidence="2"/>
<dbReference type="SUPFAM" id="SSF47384">
    <property type="entry name" value="Homodimeric domain of signal transducing histidine kinase"/>
    <property type="match status" value="1"/>
</dbReference>
<protein>
    <recommendedName>
        <fullName evidence="2">histidine kinase</fullName>
        <ecNumber evidence="2">2.7.13.3</ecNumber>
    </recommendedName>
</protein>
<dbReference type="Pfam" id="PF00512">
    <property type="entry name" value="HisKA"/>
    <property type="match status" value="1"/>
</dbReference>
<organism evidence="11 12">
    <name type="scientific">Planktothrix paucivesiculata PCC 9631</name>
    <dbReference type="NCBI Taxonomy" id="671071"/>
    <lineage>
        <taxon>Bacteria</taxon>
        <taxon>Bacillati</taxon>
        <taxon>Cyanobacteriota</taxon>
        <taxon>Cyanophyceae</taxon>
        <taxon>Oscillatoriophycideae</taxon>
        <taxon>Oscillatoriales</taxon>
        <taxon>Microcoleaceae</taxon>
        <taxon>Planktothrix</taxon>
    </lineage>
</organism>
<feature type="domain" description="PAC" evidence="10">
    <location>
        <begin position="245"/>
        <end position="297"/>
    </location>
</feature>
<dbReference type="SMART" id="SM00086">
    <property type="entry name" value="PAC"/>
    <property type="match status" value="2"/>
</dbReference>
<dbReference type="SMART" id="SM00387">
    <property type="entry name" value="HATPase_c"/>
    <property type="match status" value="1"/>
</dbReference>
<proteinExistence type="predicted"/>
<dbReference type="EMBL" id="CZCS02000197">
    <property type="protein sequence ID" value="VXD21448.1"/>
    <property type="molecule type" value="Genomic_DNA"/>
</dbReference>
<dbReference type="FunFam" id="1.10.287.130:FF:000001">
    <property type="entry name" value="Two-component sensor histidine kinase"/>
    <property type="match status" value="1"/>
</dbReference>
<keyword evidence="5 11" id="KW-0418">Kinase</keyword>
<dbReference type="InterPro" id="IPR005467">
    <property type="entry name" value="His_kinase_dom"/>
</dbReference>
<sequence>MIDQNSETKTQLIASLQAINQQLIQEIQERQRVEESLRESCQRLKTLIDTMGDLVCFKDASGRWLEANQATLEVFHIPTDYQGKSDAELAELLEQIHGKTFYKNALINFQKSDQEVWENQQPCHQQEIIPDINGNSRIFDMIKVPLFHPNGERKGLVILGRDITEHQQAENAYKQLAAIVESSEDGIIGKTLEGKIISWNKGAEQIYGYSETEVKDCPFSLLTLPERSSEVPQILASIQSGGSIDHYETVHIRKDGQHIDVSLTISPMKDDRGNITGISTISRDISYQKRIEKTLEQLRHQNELILDSAGEGICGLNREGKITFANPAAARMTGYTVRELLMSDWQKITRGVTVILTSHTLPEKPTNFGYQPLNYQQNSQIFETLKDGLVRHIDQEVFWHRNGSYFPVEYVSTPIQNQGEIIGAVVIFKDITERQAMEKMKDEFISVVSHELRTPLTSIHGALGLLASGLLDTQPERVKRMFEIAVTNTTRLVRLINDILDLERMQAGQITLDKKYCDLADLMVQANNEMMGMAEKAGVNLSIKPLSVHLWVAPDRIIQVLTNLLSNAIRFSGADSCIWFDATLHHSTSLEVLITVQDQGRGIPADKLETIFGRFQQVDASDSRQKGGTGLGLAICRSIVQQHGGHIWAESQLGKGSTFFVRLPVVAETGEDMDFQ</sequence>
<dbReference type="InterPro" id="IPR003594">
    <property type="entry name" value="HATPase_dom"/>
</dbReference>
<gene>
    <name evidence="11" type="ORF">PL9631_560093</name>
</gene>
<evidence type="ECO:0000256" key="2">
    <source>
        <dbReference type="ARBA" id="ARBA00012438"/>
    </source>
</evidence>
<evidence type="ECO:0000256" key="1">
    <source>
        <dbReference type="ARBA" id="ARBA00000085"/>
    </source>
</evidence>
<dbReference type="InterPro" id="IPR036890">
    <property type="entry name" value="HATPase_C_sf"/>
</dbReference>
<keyword evidence="7" id="KW-0472">Membrane</keyword>
<dbReference type="Pfam" id="PF02518">
    <property type="entry name" value="HATPase_c"/>
    <property type="match status" value="1"/>
</dbReference>
<keyword evidence="6" id="KW-0902">Two-component regulatory system</keyword>
<evidence type="ECO:0000256" key="4">
    <source>
        <dbReference type="ARBA" id="ARBA00022679"/>
    </source>
</evidence>
<accession>A0A7Z9E0I5</accession>
<evidence type="ECO:0000256" key="3">
    <source>
        <dbReference type="ARBA" id="ARBA00022553"/>
    </source>
</evidence>
<dbReference type="InterPro" id="IPR000014">
    <property type="entry name" value="PAS"/>
</dbReference>
<dbReference type="GO" id="GO:0000155">
    <property type="term" value="F:phosphorelay sensor kinase activity"/>
    <property type="evidence" value="ECO:0007669"/>
    <property type="project" value="InterPro"/>
</dbReference>
<dbReference type="SUPFAM" id="SSF55874">
    <property type="entry name" value="ATPase domain of HSP90 chaperone/DNA topoisomerase II/histidine kinase"/>
    <property type="match status" value="1"/>
</dbReference>